<dbReference type="AlphaFoldDB" id="A0A9J6RSK0"/>
<protein>
    <submittedName>
        <fullName evidence="2">Carbohydrate-binding family 9-like protein</fullName>
    </submittedName>
</protein>
<organism evidence="2 3">
    <name type="scientific">Dasania phycosphaerae</name>
    <dbReference type="NCBI Taxonomy" id="2950436"/>
    <lineage>
        <taxon>Bacteria</taxon>
        <taxon>Pseudomonadati</taxon>
        <taxon>Pseudomonadota</taxon>
        <taxon>Gammaproteobacteria</taxon>
        <taxon>Cellvibrionales</taxon>
        <taxon>Spongiibacteraceae</taxon>
        <taxon>Dasania</taxon>
    </lineage>
</organism>
<comment type="caution">
    <text evidence="2">The sequence shown here is derived from an EMBL/GenBank/DDBJ whole genome shotgun (WGS) entry which is preliminary data.</text>
</comment>
<dbReference type="GO" id="GO:0016052">
    <property type="term" value="P:carbohydrate catabolic process"/>
    <property type="evidence" value="ECO:0007669"/>
    <property type="project" value="InterPro"/>
</dbReference>
<evidence type="ECO:0000259" key="1">
    <source>
        <dbReference type="Pfam" id="PF16011"/>
    </source>
</evidence>
<dbReference type="RefSeq" id="WP_258332990.1">
    <property type="nucleotide sequence ID" value="NZ_JAPTGG010000021.1"/>
</dbReference>
<proteinExistence type="predicted"/>
<dbReference type="SUPFAM" id="SSF49344">
    <property type="entry name" value="CBD9-like"/>
    <property type="match status" value="1"/>
</dbReference>
<dbReference type="InterPro" id="IPR010502">
    <property type="entry name" value="Carb-bd_dom_fam9"/>
</dbReference>
<dbReference type="GO" id="GO:0004553">
    <property type="term" value="F:hydrolase activity, hydrolyzing O-glycosyl compounds"/>
    <property type="evidence" value="ECO:0007669"/>
    <property type="project" value="InterPro"/>
</dbReference>
<feature type="domain" description="Carbohydrate-binding" evidence="1">
    <location>
        <begin position="30"/>
        <end position="221"/>
    </location>
</feature>
<dbReference type="CDD" id="cd09620">
    <property type="entry name" value="CBM9_like_3"/>
    <property type="match status" value="1"/>
</dbReference>
<keyword evidence="3" id="KW-1185">Reference proteome</keyword>
<gene>
    <name evidence="2" type="ORF">O0V09_17825</name>
</gene>
<dbReference type="Proteomes" id="UP001069090">
    <property type="component" value="Unassembled WGS sequence"/>
</dbReference>
<dbReference type="GO" id="GO:0030246">
    <property type="term" value="F:carbohydrate binding"/>
    <property type="evidence" value="ECO:0007669"/>
    <property type="project" value="InterPro"/>
</dbReference>
<reference evidence="2 3" key="1">
    <citation type="submission" date="2022-12" db="EMBL/GenBank/DDBJ databases">
        <title>Dasania phycosphaerae sp. nov., isolated from particulate material of the south coast of Korea.</title>
        <authorList>
            <person name="Jiang Y."/>
        </authorList>
    </citation>
    <scope>NUCLEOTIDE SEQUENCE [LARGE SCALE GENOMIC DNA]</scope>
    <source>
        <strain evidence="2 3">GY-19</strain>
    </source>
</reference>
<dbReference type="EMBL" id="JAPTGG010000021">
    <property type="protein sequence ID" value="MCZ0867061.1"/>
    <property type="molecule type" value="Genomic_DNA"/>
</dbReference>
<accession>A0A9J6RSK0</accession>
<dbReference type="Gene3D" id="2.60.40.1190">
    <property type="match status" value="1"/>
</dbReference>
<evidence type="ECO:0000313" key="3">
    <source>
        <dbReference type="Proteomes" id="UP001069090"/>
    </source>
</evidence>
<sequence>MSHYNVKYTALAPALKADWQDPLWQLAATIPIAQFREESSSHRPITEAKLLYSDDGIHGIFQVQDRYVRCVQQNFQDLVCKDSCVEIYFHPKSDRGYLNFEISGNGTLLSYYITNAERAPGGFKEFVKITEQQGQQVAIISSLPKVVEPEISEATTWTLQFFVPFSLLTHYVGELGSIKGQQWRCNLFKCGDETSHPHWASWQPVPELNFHMPETFGHIVFD</sequence>
<evidence type="ECO:0000313" key="2">
    <source>
        <dbReference type="EMBL" id="MCZ0867061.1"/>
    </source>
</evidence>
<dbReference type="Pfam" id="PF16011">
    <property type="entry name" value="CBM9_2"/>
    <property type="match status" value="1"/>
</dbReference>
<name>A0A9J6RSK0_9GAMM</name>